<comment type="caution">
    <text evidence="1">The sequence shown here is derived from an EMBL/GenBank/DDBJ whole genome shotgun (WGS) entry which is preliminary data.</text>
</comment>
<dbReference type="CDD" id="cd07432">
    <property type="entry name" value="PHP_HisPPase"/>
    <property type="match status" value="1"/>
</dbReference>
<evidence type="ECO:0000313" key="1">
    <source>
        <dbReference type="EMBL" id="GAG07051.1"/>
    </source>
</evidence>
<dbReference type="Gene3D" id="3.20.20.140">
    <property type="entry name" value="Metal-dependent hydrolases"/>
    <property type="match status" value="1"/>
</dbReference>
<proteinExistence type="predicted"/>
<dbReference type="EMBL" id="BARS01021739">
    <property type="protein sequence ID" value="GAG07051.1"/>
    <property type="molecule type" value="Genomic_DNA"/>
</dbReference>
<sequence>MSYRGIVHIHSRYSFDSMISMNTILNISSRENLDFVILTDHDTIKGSVALKRLAMNRRAKVEIPVAAEYRTEYGDVIAAFIKKEIVSRN</sequence>
<dbReference type="AlphaFoldDB" id="X0W2V2"/>
<organism evidence="1">
    <name type="scientific">marine sediment metagenome</name>
    <dbReference type="NCBI Taxonomy" id="412755"/>
    <lineage>
        <taxon>unclassified sequences</taxon>
        <taxon>metagenomes</taxon>
        <taxon>ecological metagenomes</taxon>
    </lineage>
</organism>
<feature type="non-terminal residue" evidence="1">
    <location>
        <position position="89"/>
    </location>
</feature>
<protein>
    <recommendedName>
        <fullName evidence="2">Polymerase/histidinol phosphatase N-terminal domain-containing protein</fullName>
    </recommendedName>
</protein>
<dbReference type="SUPFAM" id="SSF89550">
    <property type="entry name" value="PHP domain-like"/>
    <property type="match status" value="1"/>
</dbReference>
<evidence type="ECO:0008006" key="2">
    <source>
        <dbReference type="Google" id="ProtNLM"/>
    </source>
</evidence>
<name>X0W2V2_9ZZZZ</name>
<dbReference type="InterPro" id="IPR016195">
    <property type="entry name" value="Pol/histidinol_Pase-like"/>
</dbReference>
<accession>X0W2V2</accession>
<gene>
    <name evidence="1" type="ORF">S01H1_34862</name>
</gene>
<reference evidence="1" key="1">
    <citation type="journal article" date="2014" name="Front. Microbiol.">
        <title>High frequency of phylogenetically diverse reductive dehalogenase-homologous genes in deep subseafloor sedimentary metagenomes.</title>
        <authorList>
            <person name="Kawai M."/>
            <person name="Futagami T."/>
            <person name="Toyoda A."/>
            <person name="Takaki Y."/>
            <person name="Nishi S."/>
            <person name="Hori S."/>
            <person name="Arai W."/>
            <person name="Tsubouchi T."/>
            <person name="Morono Y."/>
            <person name="Uchiyama I."/>
            <person name="Ito T."/>
            <person name="Fujiyama A."/>
            <person name="Inagaki F."/>
            <person name="Takami H."/>
        </authorList>
    </citation>
    <scope>NUCLEOTIDE SEQUENCE</scope>
    <source>
        <strain evidence="1">Expedition CK06-06</strain>
    </source>
</reference>